<dbReference type="OrthoDB" id="5660193at2"/>
<dbReference type="AlphaFoldDB" id="A0A2Z5UT46"/>
<sequence length="68" mass="7441">MLLESFQVGVEAAHSALDDNVNPYPSFEILSIYQKQASELLSEASDDIALYDGFESYSSALEKEVAHG</sequence>
<proteinExistence type="predicted"/>
<evidence type="ECO:0000313" key="1">
    <source>
        <dbReference type="EMBL" id="BBB14766.1"/>
    </source>
</evidence>
<evidence type="ECO:0000313" key="2">
    <source>
        <dbReference type="Proteomes" id="UP000282483"/>
    </source>
</evidence>
<protein>
    <submittedName>
        <fullName evidence="1">Uncharacterized protein</fullName>
    </submittedName>
</protein>
<dbReference type="Proteomes" id="UP000282483">
    <property type="component" value="Chromosome"/>
</dbReference>
<dbReference type="RefSeq" id="WP_126322281.1">
    <property type="nucleotide sequence ID" value="NZ_AP018005.1"/>
</dbReference>
<organism evidence="1 2">
    <name type="scientific">Candidatus Rickettsiella viridis</name>
    <dbReference type="NCBI Taxonomy" id="676208"/>
    <lineage>
        <taxon>Bacteria</taxon>
        <taxon>Pseudomonadati</taxon>
        <taxon>Pseudomonadota</taxon>
        <taxon>Gammaproteobacteria</taxon>
        <taxon>Legionellales</taxon>
        <taxon>Coxiellaceae</taxon>
        <taxon>Rickettsiella</taxon>
    </lineage>
</organism>
<accession>A0A2Z5UT46</accession>
<reference evidence="1 2" key="1">
    <citation type="submission" date="2017-03" db="EMBL/GenBank/DDBJ databases">
        <title>The genome sequence of Candidatus Rickettsiella viridis.</title>
        <authorList>
            <person name="Nikoh N."/>
            <person name="Tsuchida T."/>
            <person name="Yamaguchi K."/>
            <person name="Maeda T."/>
            <person name="Shigenobu S."/>
            <person name="Fukatsu T."/>
        </authorList>
    </citation>
    <scope>NUCLEOTIDE SEQUENCE [LARGE SCALE GENOMIC DNA]</scope>
    <source>
        <strain evidence="1 2">Ap-RA04</strain>
    </source>
</reference>
<keyword evidence="2" id="KW-1185">Reference proteome</keyword>
<gene>
    <name evidence="1" type="ORF">RVIR1_02330</name>
</gene>
<dbReference type="EMBL" id="AP018005">
    <property type="protein sequence ID" value="BBB14766.1"/>
    <property type="molecule type" value="Genomic_DNA"/>
</dbReference>
<dbReference type="KEGG" id="rvi:RVIR1_02330"/>
<name>A0A2Z5UT46_9COXI</name>